<comment type="catalytic activity">
    <reaction evidence="12">
        <text>a hydroperoxide + [thioredoxin]-dithiol = an alcohol + [thioredoxin]-disulfide + H2O</text>
        <dbReference type="Rhea" id="RHEA:62620"/>
        <dbReference type="Rhea" id="RHEA-COMP:10698"/>
        <dbReference type="Rhea" id="RHEA-COMP:10700"/>
        <dbReference type="ChEBI" id="CHEBI:15377"/>
        <dbReference type="ChEBI" id="CHEBI:29950"/>
        <dbReference type="ChEBI" id="CHEBI:30879"/>
        <dbReference type="ChEBI" id="CHEBI:35924"/>
        <dbReference type="ChEBI" id="CHEBI:50058"/>
        <dbReference type="EC" id="1.11.1.24"/>
    </reaction>
</comment>
<dbReference type="InterPro" id="IPR050924">
    <property type="entry name" value="Peroxiredoxin_BCP/PrxQ"/>
</dbReference>
<evidence type="ECO:0000256" key="1">
    <source>
        <dbReference type="ARBA" id="ARBA00004123"/>
    </source>
</evidence>
<evidence type="ECO:0000256" key="7">
    <source>
        <dbReference type="ARBA" id="ARBA00023157"/>
    </source>
</evidence>
<evidence type="ECO:0000256" key="9">
    <source>
        <dbReference type="ARBA" id="ARBA00023284"/>
    </source>
</evidence>
<comment type="similarity">
    <text evidence="11">Belongs to the peroxiredoxin family. BCP/PrxQ subfamily.</text>
</comment>
<organism evidence="16">
    <name type="scientific">Aphanomyces invadans</name>
    <dbReference type="NCBI Taxonomy" id="157072"/>
    <lineage>
        <taxon>Eukaryota</taxon>
        <taxon>Sar</taxon>
        <taxon>Stramenopiles</taxon>
        <taxon>Oomycota</taxon>
        <taxon>Saprolegniomycetes</taxon>
        <taxon>Saprolegniales</taxon>
        <taxon>Verrucalvaceae</taxon>
        <taxon>Aphanomyces</taxon>
    </lineage>
</organism>
<keyword evidence="8" id="KW-0539">Nucleus</keyword>
<dbReference type="OrthoDB" id="338622at2759"/>
<dbReference type="CDD" id="cd03017">
    <property type="entry name" value="PRX_BCP"/>
    <property type="match status" value="1"/>
</dbReference>
<evidence type="ECO:0000256" key="2">
    <source>
        <dbReference type="ARBA" id="ARBA00011245"/>
    </source>
</evidence>
<dbReference type="GeneID" id="20082822"/>
<sequence>MTEVRRSKRLAGSAMPTAKDSPVKRTKKGIPAKKGAKKAADADDENVGKTNDAAVAVPEDKKEPEGETHAVDAETEMANTAAEDKGPSKTLKVGDVVPNVALKNEDDVEVNVHDLVKEKGAVFFMFPRADTPGCTKQACGFRDEYEKFKAAGYNVFALSGDSPKALNKWKVKKELPYKLLSDPAHALIAPFGSSKPGKKVQRSHVIVATGGAVVDIQGQVSPLDSVDKSVAFVTKT</sequence>
<dbReference type="RefSeq" id="XP_008868811.1">
    <property type="nucleotide sequence ID" value="XM_008870589.1"/>
</dbReference>
<dbReference type="PROSITE" id="PS51352">
    <property type="entry name" value="THIOREDOXIN_2"/>
    <property type="match status" value="1"/>
</dbReference>
<keyword evidence="6" id="KW-0560">Oxidoreductase</keyword>
<dbReference type="Gene3D" id="3.40.30.10">
    <property type="entry name" value="Glutaredoxin"/>
    <property type="match status" value="1"/>
</dbReference>
<dbReference type="VEuPathDB" id="FungiDB:H310_05772"/>
<dbReference type="GO" id="GO:0005737">
    <property type="term" value="C:cytoplasm"/>
    <property type="evidence" value="ECO:0007669"/>
    <property type="project" value="TreeGrafter"/>
</dbReference>
<evidence type="ECO:0000313" key="16">
    <source>
        <dbReference type="EMBL" id="ETW02206.1"/>
    </source>
</evidence>
<feature type="compositionally biased region" description="Basic residues" evidence="14">
    <location>
        <begin position="24"/>
        <end position="37"/>
    </location>
</feature>
<dbReference type="EMBL" id="QUSY01000207">
    <property type="protein sequence ID" value="RHY31534.1"/>
    <property type="molecule type" value="Genomic_DNA"/>
</dbReference>
<keyword evidence="4" id="KW-0575">Peroxidase</keyword>
<feature type="region of interest" description="Disordered" evidence="14">
    <location>
        <begin position="1"/>
        <end position="72"/>
    </location>
</feature>
<evidence type="ECO:0000259" key="15">
    <source>
        <dbReference type="PROSITE" id="PS51352"/>
    </source>
</evidence>
<evidence type="ECO:0000256" key="8">
    <source>
        <dbReference type="ARBA" id="ARBA00023242"/>
    </source>
</evidence>
<dbReference type="GO" id="GO:0008379">
    <property type="term" value="F:thioredoxin peroxidase activity"/>
    <property type="evidence" value="ECO:0007669"/>
    <property type="project" value="TreeGrafter"/>
</dbReference>
<keyword evidence="7" id="KW-1015">Disulfide bond</keyword>
<evidence type="ECO:0000256" key="4">
    <source>
        <dbReference type="ARBA" id="ARBA00022559"/>
    </source>
</evidence>
<proteinExistence type="inferred from homology"/>
<dbReference type="PANTHER" id="PTHR42801">
    <property type="entry name" value="THIOREDOXIN-DEPENDENT PEROXIDE REDUCTASE"/>
    <property type="match status" value="1"/>
</dbReference>
<evidence type="ECO:0000256" key="13">
    <source>
        <dbReference type="ARBA" id="ARBA00077538"/>
    </source>
</evidence>
<dbReference type="InterPro" id="IPR036249">
    <property type="entry name" value="Thioredoxin-like_sf"/>
</dbReference>
<dbReference type="InterPro" id="IPR000866">
    <property type="entry name" value="AhpC/TSA"/>
</dbReference>
<evidence type="ECO:0000256" key="3">
    <source>
        <dbReference type="ARBA" id="ARBA00013017"/>
    </source>
</evidence>
<gene>
    <name evidence="17" type="ORF">DYB32_003397</name>
    <name evidence="16" type="ORF">H310_05772</name>
</gene>
<dbReference type="FunFam" id="3.40.30.10:FF:000157">
    <property type="entry name" value="DOT5p Nuclear thiol peroxidase"/>
    <property type="match status" value="1"/>
</dbReference>
<dbReference type="AlphaFoldDB" id="A0A024U704"/>
<feature type="compositionally biased region" description="Basic and acidic residues" evidence="14">
    <location>
        <begin position="58"/>
        <end position="72"/>
    </location>
</feature>
<reference evidence="16" key="1">
    <citation type="submission" date="2013-12" db="EMBL/GenBank/DDBJ databases">
        <title>The Genome Sequence of Aphanomyces invadans NJM9701.</title>
        <authorList>
            <consortium name="The Broad Institute Genomics Platform"/>
            <person name="Russ C."/>
            <person name="Tyler B."/>
            <person name="van West P."/>
            <person name="Dieguez-Uribeondo J."/>
            <person name="Young S.K."/>
            <person name="Zeng Q."/>
            <person name="Gargeya S."/>
            <person name="Fitzgerald M."/>
            <person name="Abouelleil A."/>
            <person name="Alvarado L."/>
            <person name="Chapman S.B."/>
            <person name="Gainer-Dewar J."/>
            <person name="Goldberg J."/>
            <person name="Griggs A."/>
            <person name="Gujja S."/>
            <person name="Hansen M."/>
            <person name="Howarth C."/>
            <person name="Imamovic A."/>
            <person name="Ireland A."/>
            <person name="Larimer J."/>
            <person name="McCowan C."/>
            <person name="Murphy C."/>
            <person name="Pearson M."/>
            <person name="Poon T.W."/>
            <person name="Priest M."/>
            <person name="Roberts A."/>
            <person name="Saif S."/>
            <person name="Shea T."/>
            <person name="Sykes S."/>
            <person name="Wortman J."/>
            <person name="Nusbaum C."/>
            <person name="Birren B."/>
        </authorList>
    </citation>
    <scope>NUCLEOTIDE SEQUENCE [LARGE SCALE GENOMIC DNA]</scope>
    <source>
        <strain evidence="16">NJM9701</strain>
    </source>
</reference>
<dbReference type="GO" id="GO:0045454">
    <property type="term" value="P:cell redox homeostasis"/>
    <property type="evidence" value="ECO:0007669"/>
    <property type="project" value="TreeGrafter"/>
</dbReference>
<evidence type="ECO:0000256" key="6">
    <source>
        <dbReference type="ARBA" id="ARBA00023002"/>
    </source>
</evidence>
<evidence type="ECO:0000313" key="17">
    <source>
        <dbReference type="EMBL" id="RHY31534.1"/>
    </source>
</evidence>
<reference evidence="17 18" key="2">
    <citation type="submission" date="2018-08" db="EMBL/GenBank/DDBJ databases">
        <title>Aphanomyces genome sequencing and annotation.</title>
        <authorList>
            <person name="Minardi D."/>
            <person name="Oidtmann B."/>
            <person name="Van Der Giezen M."/>
            <person name="Studholme D.J."/>
        </authorList>
    </citation>
    <scope>NUCLEOTIDE SEQUENCE [LARGE SCALE GENOMIC DNA]</scope>
    <source>
        <strain evidence="17 18">NJM0002</strain>
    </source>
</reference>
<dbReference type="GO" id="GO:0005634">
    <property type="term" value="C:nucleus"/>
    <property type="evidence" value="ECO:0007669"/>
    <property type="project" value="UniProtKB-SubCell"/>
</dbReference>
<keyword evidence="9" id="KW-0676">Redox-active center</keyword>
<evidence type="ECO:0000256" key="14">
    <source>
        <dbReference type="SAM" id="MobiDB-lite"/>
    </source>
</evidence>
<comment type="subcellular location">
    <subcellularLocation>
        <location evidence="1">Nucleus</location>
    </subcellularLocation>
</comment>
<dbReference type="Proteomes" id="UP000285060">
    <property type="component" value="Unassembled WGS sequence"/>
</dbReference>
<comment type="subunit">
    <text evidence="2">Monomer.</text>
</comment>
<name>A0A024U704_9STRA</name>
<feature type="domain" description="Thioredoxin" evidence="15">
    <location>
        <begin position="91"/>
        <end position="235"/>
    </location>
</feature>
<evidence type="ECO:0000256" key="11">
    <source>
        <dbReference type="ARBA" id="ARBA00038489"/>
    </source>
</evidence>
<evidence type="ECO:0000313" key="18">
    <source>
        <dbReference type="Proteomes" id="UP000285060"/>
    </source>
</evidence>
<protein>
    <recommendedName>
        <fullName evidence="3">thioredoxin-dependent peroxiredoxin</fullName>
        <ecNumber evidence="3">1.11.1.24</ecNumber>
    </recommendedName>
    <alternativeName>
        <fullName evidence="13">Nuclear thiol peroxidase</fullName>
    </alternativeName>
    <alternativeName>
        <fullName evidence="10">Thioredoxin peroxidase</fullName>
    </alternativeName>
</protein>
<evidence type="ECO:0000256" key="10">
    <source>
        <dbReference type="ARBA" id="ARBA00032824"/>
    </source>
</evidence>
<evidence type="ECO:0000256" key="5">
    <source>
        <dbReference type="ARBA" id="ARBA00022862"/>
    </source>
</evidence>
<dbReference type="InterPro" id="IPR013766">
    <property type="entry name" value="Thioredoxin_domain"/>
</dbReference>
<dbReference type="STRING" id="157072.A0A024U704"/>
<evidence type="ECO:0000256" key="12">
    <source>
        <dbReference type="ARBA" id="ARBA00049091"/>
    </source>
</evidence>
<dbReference type="eggNOG" id="KOG0855">
    <property type="taxonomic scope" value="Eukaryota"/>
</dbReference>
<dbReference type="Pfam" id="PF00578">
    <property type="entry name" value="AhpC-TSA"/>
    <property type="match status" value="1"/>
</dbReference>
<dbReference type="SUPFAM" id="SSF52833">
    <property type="entry name" value="Thioredoxin-like"/>
    <property type="match status" value="1"/>
</dbReference>
<accession>A0A024U704</accession>
<dbReference type="PANTHER" id="PTHR42801:SF23">
    <property type="entry name" value="PEROXIREDOXIN DOT5"/>
    <property type="match status" value="1"/>
</dbReference>
<dbReference type="GO" id="GO:0034599">
    <property type="term" value="P:cellular response to oxidative stress"/>
    <property type="evidence" value="ECO:0007669"/>
    <property type="project" value="UniProtKB-ARBA"/>
</dbReference>
<dbReference type="EMBL" id="KI913961">
    <property type="protein sequence ID" value="ETW02206.1"/>
    <property type="molecule type" value="Genomic_DNA"/>
</dbReference>
<keyword evidence="18" id="KW-1185">Reference proteome</keyword>
<dbReference type="EC" id="1.11.1.24" evidence="3"/>
<keyword evidence="5" id="KW-0049">Antioxidant</keyword>